<accession>A0A5B6ULD1</accession>
<dbReference type="Pfam" id="PF07059">
    <property type="entry name" value="EDR2_C"/>
    <property type="match status" value="1"/>
</dbReference>
<dbReference type="Proteomes" id="UP000325315">
    <property type="component" value="Unassembled WGS sequence"/>
</dbReference>
<gene>
    <name evidence="3" type="ORF">EPI10_012675</name>
</gene>
<reference evidence="4" key="1">
    <citation type="journal article" date="2019" name="Plant Biotechnol. J.">
        <title>Genome sequencing of the Australian wild diploid species Gossypium australe highlights disease resistance and delayed gland morphogenesis.</title>
        <authorList>
            <person name="Cai Y."/>
            <person name="Cai X."/>
            <person name="Wang Q."/>
            <person name="Wang P."/>
            <person name="Zhang Y."/>
            <person name="Cai C."/>
            <person name="Xu Y."/>
            <person name="Wang K."/>
            <person name="Zhou Z."/>
            <person name="Wang C."/>
            <person name="Geng S."/>
            <person name="Li B."/>
            <person name="Dong Q."/>
            <person name="Hou Y."/>
            <person name="Wang H."/>
            <person name="Ai P."/>
            <person name="Liu Z."/>
            <person name="Yi F."/>
            <person name="Sun M."/>
            <person name="An G."/>
            <person name="Cheng J."/>
            <person name="Zhang Y."/>
            <person name="Shi Q."/>
            <person name="Xie Y."/>
            <person name="Shi X."/>
            <person name="Chang Y."/>
            <person name="Huang F."/>
            <person name="Chen Y."/>
            <person name="Hong S."/>
            <person name="Mi L."/>
            <person name="Sun Q."/>
            <person name="Zhang L."/>
            <person name="Zhou B."/>
            <person name="Peng R."/>
            <person name="Zhang X."/>
            <person name="Liu F."/>
        </authorList>
    </citation>
    <scope>NUCLEOTIDE SEQUENCE [LARGE SCALE GENOMIC DNA]</scope>
    <source>
        <strain evidence="4">cv. PA1801</strain>
    </source>
</reference>
<dbReference type="InterPro" id="IPR045096">
    <property type="entry name" value="EDR2-like"/>
</dbReference>
<dbReference type="PANTHER" id="PTHR12136">
    <property type="entry name" value="ENHANCED DISEASE RESISTANCE-RELATED"/>
    <property type="match status" value="1"/>
</dbReference>
<dbReference type="InterPro" id="IPR023393">
    <property type="entry name" value="START-like_dom_sf"/>
</dbReference>
<dbReference type="Pfam" id="PF01852">
    <property type="entry name" value="START"/>
    <property type="match status" value="1"/>
</dbReference>
<evidence type="ECO:0000313" key="4">
    <source>
        <dbReference type="Proteomes" id="UP000325315"/>
    </source>
</evidence>
<dbReference type="PANTHER" id="PTHR12136:SF47">
    <property type="entry name" value="ENHANCED DISEASE RESISTANCE PROTEIN (DUF1336)"/>
    <property type="match status" value="1"/>
</dbReference>
<name>A0A5B6ULD1_9ROSI</name>
<dbReference type="CDD" id="cd00177">
    <property type="entry name" value="START"/>
    <property type="match status" value="1"/>
</dbReference>
<dbReference type="EMBL" id="SMMG02000010">
    <property type="protein sequence ID" value="KAA3458018.1"/>
    <property type="molecule type" value="Genomic_DNA"/>
</dbReference>
<dbReference type="InterPro" id="IPR009769">
    <property type="entry name" value="EDR2_C"/>
</dbReference>
<dbReference type="GO" id="GO:0008289">
    <property type="term" value="F:lipid binding"/>
    <property type="evidence" value="ECO:0007669"/>
    <property type="project" value="InterPro"/>
</dbReference>
<evidence type="ECO:0000313" key="3">
    <source>
        <dbReference type="EMBL" id="KAA3458018.1"/>
    </source>
</evidence>
<comment type="caution">
    <text evidence="3">The sequence shown here is derived from an EMBL/GenBank/DDBJ whole genome shotgun (WGS) entry which is preliminary data.</text>
</comment>
<dbReference type="SUPFAM" id="SSF55961">
    <property type="entry name" value="Bet v1-like"/>
    <property type="match status" value="1"/>
</dbReference>
<protein>
    <submittedName>
        <fullName evidence="3">Protein ENHANCED DISEASE RESISTANCE 2</fullName>
    </submittedName>
</protein>
<dbReference type="AlphaFoldDB" id="A0A5B6ULD1"/>
<evidence type="ECO:0000256" key="1">
    <source>
        <dbReference type="SAM" id="MobiDB-lite"/>
    </source>
</evidence>
<feature type="region of interest" description="Disordered" evidence="1">
    <location>
        <begin position="1"/>
        <end position="49"/>
    </location>
</feature>
<feature type="compositionally biased region" description="Basic and acidic residues" evidence="1">
    <location>
        <begin position="1"/>
        <end position="11"/>
    </location>
</feature>
<dbReference type="PROSITE" id="PS50848">
    <property type="entry name" value="START"/>
    <property type="match status" value="1"/>
</dbReference>
<feature type="domain" description="START" evidence="2">
    <location>
        <begin position="247"/>
        <end position="432"/>
    </location>
</feature>
<organism evidence="3 4">
    <name type="scientific">Gossypium australe</name>
    <dbReference type="NCBI Taxonomy" id="47621"/>
    <lineage>
        <taxon>Eukaryota</taxon>
        <taxon>Viridiplantae</taxon>
        <taxon>Streptophyta</taxon>
        <taxon>Embryophyta</taxon>
        <taxon>Tracheophyta</taxon>
        <taxon>Spermatophyta</taxon>
        <taxon>Magnoliopsida</taxon>
        <taxon>eudicotyledons</taxon>
        <taxon>Gunneridae</taxon>
        <taxon>Pentapetalae</taxon>
        <taxon>rosids</taxon>
        <taxon>malvids</taxon>
        <taxon>Malvales</taxon>
        <taxon>Malvaceae</taxon>
        <taxon>Malvoideae</taxon>
        <taxon>Gossypium</taxon>
    </lineage>
</organism>
<keyword evidence="4" id="KW-1185">Reference proteome</keyword>
<proteinExistence type="predicted"/>
<evidence type="ECO:0000259" key="2">
    <source>
        <dbReference type="PROSITE" id="PS50848"/>
    </source>
</evidence>
<dbReference type="InterPro" id="IPR002913">
    <property type="entry name" value="START_lipid-bd_dom"/>
</dbReference>
<dbReference type="Gene3D" id="3.30.530.20">
    <property type="match status" value="1"/>
</dbReference>
<sequence>METTKALKEEGGEGGQVKEVLLDGSNGSSSSGDANTNRAPKHRHTPTASYGGDEKGIYEIFGWVYHIGVNSIGHEYCHLRFLFIKGKYVMMYKRDPHENPGIKPIRKGVIGPTLKVEELGRRKVNDGDLYVIRFYNRLDESKKGEIACPTAGEARKWMEAFDHAKQQAEYELSRGGSTRNKLNKEADIDLDGHRPRVRRYAHGLKNLIRIGKGPEMLLRQTSNLGGSGTSNRYFEGEFGDAIEAHEWKCVRTVNGIRIFEDVADPKRGKGALVKAVGLVDASADTAFEVILNLERRKRYEWDMLTADLELIDSYDGHYDVVYGTYDPKYLTRWQSKRDFVFTRQWFRGQDGAYTILHLPAVHKKRPSRSGYRRTPINPSTWEVRNLNSPMGSNTTKCLVTHMLEIHSSGWLRWKKNSSSKFEQTIPYALLSQVAGLKEYIGANPSLSFESSATVVQSKLSDVSTSSSEFEDLEVQDEFYDAIAGDSTSSSEDEESEDDTEKKKFKLKNVSWAISSLALKRASAPDVNKELDPAVPSVHVDASQFSGSLHKGRDETDSNCWTSPSGTGFMIRGKTYLKDNAKIMGSDPLLELIAVDWFKVDTATDKIALHPRSLVQSDAGKKLPFILVINLEVPAKPNYSLVLYYAAERPVNKNSLLGRFVDGTDMFRDARFKLIPSIVEGYWMVKRAVGTKACLLGKAVTCKYFRQDNFLEIDVDIGSSSVARSVIGLVLGYVTSLVVDLAILIEAKEEAELPEYILGTVRLNRVKPESAVPLNA</sequence>
<dbReference type="OrthoDB" id="9970435at2759"/>